<dbReference type="EMBL" id="JAICCE010000017">
    <property type="protein sequence ID" value="KAG9266102.1"/>
    <property type="molecule type" value="Genomic_DNA"/>
</dbReference>
<accession>A0A8T2L7Z0</accession>
<dbReference type="Proteomes" id="UP000752171">
    <property type="component" value="Unassembled WGS sequence"/>
</dbReference>
<dbReference type="AlphaFoldDB" id="A0A8T2L7Z0"/>
<comment type="caution">
    <text evidence="1">The sequence shown here is derived from an EMBL/GenBank/DDBJ whole genome shotgun (WGS) entry which is preliminary data.</text>
</comment>
<organism evidence="1 2">
    <name type="scientific">Astyanax mexicanus</name>
    <name type="common">Blind cave fish</name>
    <name type="synonym">Astyanax fasciatus mexicanus</name>
    <dbReference type="NCBI Taxonomy" id="7994"/>
    <lineage>
        <taxon>Eukaryota</taxon>
        <taxon>Metazoa</taxon>
        <taxon>Chordata</taxon>
        <taxon>Craniata</taxon>
        <taxon>Vertebrata</taxon>
        <taxon>Euteleostomi</taxon>
        <taxon>Actinopterygii</taxon>
        <taxon>Neopterygii</taxon>
        <taxon>Teleostei</taxon>
        <taxon>Ostariophysi</taxon>
        <taxon>Characiformes</taxon>
        <taxon>Characoidei</taxon>
        <taxon>Acestrorhamphidae</taxon>
        <taxon>Acestrorhamphinae</taxon>
        <taxon>Astyanax</taxon>
    </lineage>
</organism>
<gene>
    <name evidence="1" type="ORF">AMEX_G20605</name>
</gene>
<evidence type="ECO:0000313" key="2">
    <source>
        <dbReference type="Proteomes" id="UP000752171"/>
    </source>
</evidence>
<protein>
    <submittedName>
        <fullName evidence="1">Uncharacterized protein</fullName>
    </submittedName>
</protein>
<evidence type="ECO:0000313" key="1">
    <source>
        <dbReference type="EMBL" id="KAG9266102.1"/>
    </source>
</evidence>
<sequence length="155" mass="18458">MSSFSVFFSGPELLEYLDWLEEHHPYFPRPTGRVFFPVPGSAPTVAFVFLCPSFPLYGPDGIFQRLYFPATGLFYPSFFHIEWEDRFEYWEWRLRSHAAHLCFLELTWRLYQKTRFATSACRQLDPPSDRDNEHKGPCIALTEEDWEPPRKKLRV</sequence>
<proteinExistence type="predicted"/>
<name>A0A8T2L7Z0_ASTMX</name>
<reference evidence="1 2" key="1">
    <citation type="submission" date="2021-07" db="EMBL/GenBank/DDBJ databases">
        <authorList>
            <person name="Imarazene B."/>
            <person name="Zahm M."/>
            <person name="Klopp C."/>
            <person name="Cabau C."/>
            <person name="Beille S."/>
            <person name="Jouanno E."/>
            <person name="Castinel A."/>
            <person name="Lluch J."/>
            <person name="Gil L."/>
            <person name="Kuchtly C."/>
            <person name="Lopez Roques C."/>
            <person name="Donnadieu C."/>
            <person name="Parrinello H."/>
            <person name="Journot L."/>
            <person name="Du K."/>
            <person name="Schartl M."/>
            <person name="Retaux S."/>
            <person name="Guiguen Y."/>
        </authorList>
    </citation>
    <scope>NUCLEOTIDE SEQUENCE [LARGE SCALE GENOMIC DNA]</scope>
    <source>
        <strain evidence="1">Pach_M1</strain>
        <tissue evidence="1">Testis</tissue>
    </source>
</reference>